<dbReference type="GeneID" id="95407381"/>
<evidence type="ECO:0000313" key="1">
    <source>
        <dbReference type="EMBL" id="MBP1896397.1"/>
    </source>
</evidence>
<reference evidence="1 2" key="1">
    <citation type="submission" date="2021-03" db="EMBL/GenBank/DDBJ databases">
        <title>Genomic Encyclopedia of Type Strains, Phase IV (KMG-IV): sequencing the most valuable type-strain genomes for metagenomic binning, comparative biology and taxonomic classification.</title>
        <authorList>
            <person name="Goeker M."/>
        </authorList>
    </citation>
    <scope>NUCLEOTIDE SEQUENCE [LARGE SCALE GENOMIC DNA]</scope>
    <source>
        <strain evidence="1 2">DSM 15596</strain>
    </source>
</reference>
<dbReference type="EMBL" id="JAGGKI010000024">
    <property type="protein sequence ID" value="MBP1896397.1"/>
    <property type="molecule type" value="Genomic_DNA"/>
</dbReference>
<organism evidence="1 2">
    <name type="scientific">Paenibacillus lactis</name>
    <dbReference type="NCBI Taxonomy" id="228574"/>
    <lineage>
        <taxon>Bacteria</taxon>
        <taxon>Bacillati</taxon>
        <taxon>Bacillota</taxon>
        <taxon>Bacilli</taxon>
        <taxon>Bacillales</taxon>
        <taxon>Paenibacillaceae</taxon>
        <taxon>Paenibacillus</taxon>
    </lineage>
</organism>
<comment type="caution">
    <text evidence="1">The sequence shown here is derived from an EMBL/GenBank/DDBJ whole genome shotgun (WGS) entry which is preliminary data.</text>
</comment>
<sequence length="103" mass="11553">MSRSWQEDMNLCHSVDEESKSAALKYWLEQAAAEKQRADTLNNAVKEAIDICESMTESDDPLEILEQALIKLQLVVSLPLNKGSLNTMGSWSFGETSFKKESL</sequence>
<gene>
    <name evidence="1" type="ORF">J2Z18_005528</name>
</gene>
<protein>
    <submittedName>
        <fullName evidence="1">Uncharacterized protein</fullName>
    </submittedName>
</protein>
<dbReference type="RefSeq" id="WP_007129250.1">
    <property type="nucleotide sequence ID" value="NZ_CP139098.1"/>
</dbReference>
<evidence type="ECO:0000313" key="2">
    <source>
        <dbReference type="Proteomes" id="UP000706926"/>
    </source>
</evidence>
<proteinExistence type="predicted"/>
<name>A0ABS4FJF9_9BACL</name>
<accession>A0ABS4FJF9</accession>
<dbReference type="Proteomes" id="UP000706926">
    <property type="component" value="Unassembled WGS sequence"/>
</dbReference>
<keyword evidence="2" id="KW-1185">Reference proteome</keyword>